<dbReference type="CDD" id="cd02440">
    <property type="entry name" value="AdoMet_MTases"/>
    <property type="match status" value="1"/>
</dbReference>
<keyword evidence="9" id="KW-1185">Reference proteome</keyword>
<dbReference type="PANTHER" id="PTHR23417:SF14">
    <property type="entry name" value="PENTACOTRIPEPTIDE-REPEAT REGION OF PRORP DOMAIN-CONTAINING PROTEIN"/>
    <property type="match status" value="1"/>
</dbReference>
<protein>
    <recommendedName>
        <fullName evidence="7">tRNA (guanine-N(7)-)-methyltransferase</fullName>
        <ecNumber evidence="7">2.1.1.33</ecNumber>
    </recommendedName>
    <alternativeName>
        <fullName evidence="7">tRNA (guanine(46)-N(7))-methyltransferase</fullName>
    </alternativeName>
    <alternativeName>
        <fullName evidence="7">tRNA(m7G46)-methyltransferase</fullName>
    </alternativeName>
</protein>
<dbReference type="InterPro" id="IPR003358">
    <property type="entry name" value="tRNA_(Gua-N-7)_MeTrfase_Trmb"/>
</dbReference>
<sequence>MRLRKKDWSSQVFEDASDYTVENFETIKGNWKKEIGNSMLHLEIGAGKGDYWHQLSELFDDRCIVAMERDYTASSIALKKLLENPRSNQRFIYGDAEKLSEMFAPGEVDVVHLNFSDPWPKSRHEKRRLTYKDKLDEYFEILTEDGEIWMKTDNVGLFNYSLVSVGSHKFELVEADVDFRSHEHEDPFTEYERKFHEKGQPIFRAIWRKKKC</sequence>
<feature type="binding site" evidence="7">
    <location>
        <begin position="189"/>
        <end position="192"/>
    </location>
    <ligand>
        <name>substrate</name>
    </ligand>
</feature>
<keyword evidence="5 7" id="KW-0949">S-adenosyl-L-methionine</keyword>
<dbReference type="InterPro" id="IPR055361">
    <property type="entry name" value="tRNA_methyltr_TrmB_bact"/>
</dbReference>
<dbReference type="UniPathway" id="UPA00989"/>
<feature type="binding site" evidence="7">
    <location>
        <position position="153"/>
    </location>
    <ligand>
        <name>substrate</name>
    </ligand>
</feature>
<feature type="binding site" evidence="7">
    <location>
        <position position="68"/>
    </location>
    <ligand>
        <name>S-adenosyl-L-methionine</name>
        <dbReference type="ChEBI" id="CHEBI:59789"/>
    </ligand>
</feature>
<comment type="function">
    <text evidence="2 7">Catalyzes the formation of N(7)-methylguanine at position 46 (m7G46) in tRNA.</text>
</comment>
<organism evidence="8 9">
    <name type="scientific">Erysipelothrix inopinata</name>
    <dbReference type="NCBI Taxonomy" id="225084"/>
    <lineage>
        <taxon>Bacteria</taxon>
        <taxon>Bacillati</taxon>
        <taxon>Bacillota</taxon>
        <taxon>Erysipelotrichia</taxon>
        <taxon>Erysipelotrichales</taxon>
        <taxon>Erysipelotrichaceae</taxon>
        <taxon>Erysipelothrix</taxon>
    </lineage>
</organism>
<dbReference type="PANTHER" id="PTHR23417">
    <property type="entry name" value="3-DEOXY-D-MANNO-OCTULOSONIC-ACID TRANSFERASE/TRNA GUANINE-N 7 - -METHYLTRANSFERASE"/>
    <property type="match status" value="1"/>
</dbReference>
<dbReference type="AlphaFoldDB" id="A0A7G9RX88"/>
<dbReference type="PROSITE" id="PS51625">
    <property type="entry name" value="SAM_MT_TRMB"/>
    <property type="match status" value="1"/>
</dbReference>
<dbReference type="EC" id="2.1.1.33" evidence="7"/>
<evidence type="ECO:0000256" key="5">
    <source>
        <dbReference type="ARBA" id="ARBA00022691"/>
    </source>
</evidence>
<accession>A0A7G9RX88</accession>
<dbReference type="NCBIfam" id="TIGR00091">
    <property type="entry name" value="tRNA (guanosine(46)-N7)-methyltransferase TrmB"/>
    <property type="match status" value="1"/>
</dbReference>
<dbReference type="Gene3D" id="3.40.50.150">
    <property type="entry name" value="Vaccinia Virus protein VP39"/>
    <property type="match status" value="1"/>
</dbReference>
<evidence type="ECO:0000256" key="1">
    <source>
        <dbReference type="ARBA" id="ARBA00000142"/>
    </source>
</evidence>
<dbReference type="Pfam" id="PF02390">
    <property type="entry name" value="Methyltransf_4"/>
    <property type="match status" value="1"/>
</dbReference>
<dbReference type="KEGG" id="eio:H9L01_07520"/>
<keyword evidence="6 7" id="KW-0819">tRNA processing</keyword>
<dbReference type="Proteomes" id="UP000515928">
    <property type="component" value="Chromosome"/>
</dbReference>
<comment type="similarity">
    <text evidence="7">Belongs to the class I-like SAM-binding methyltransferase superfamily. TrmB family.</text>
</comment>
<proteinExistence type="inferred from homology"/>
<dbReference type="GO" id="GO:0008176">
    <property type="term" value="F:tRNA (guanine(46)-N7)-methyltransferase activity"/>
    <property type="evidence" value="ECO:0007669"/>
    <property type="project" value="UniProtKB-UniRule"/>
</dbReference>
<evidence type="ECO:0000313" key="8">
    <source>
        <dbReference type="EMBL" id="QNN60213.1"/>
    </source>
</evidence>
<comment type="pathway">
    <text evidence="7">tRNA modification; N(7)-methylguanine-tRNA biosynthesis.</text>
</comment>
<evidence type="ECO:0000256" key="6">
    <source>
        <dbReference type="ARBA" id="ARBA00022694"/>
    </source>
</evidence>
<dbReference type="EMBL" id="CP060715">
    <property type="protein sequence ID" value="QNN60213.1"/>
    <property type="molecule type" value="Genomic_DNA"/>
</dbReference>
<dbReference type="HAMAP" id="MF_01057">
    <property type="entry name" value="tRNA_methyltr_TrmB"/>
    <property type="match status" value="1"/>
</dbReference>
<feature type="binding site" evidence="7">
    <location>
        <position position="43"/>
    </location>
    <ligand>
        <name>S-adenosyl-L-methionine</name>
        <dbReference type="ChEBI" id="CHEBI:59789"/>
    </ligand>
</feature>
<feature type="binding site" evidence="7">
    <location>
        <position position="117"/>
    </location>
    <ligand>
        <name>S-adenosyl-L-methionine</name>
        <dbReference type="ChEBI" id="CHEBI:59789"/>
    </ligand>
</feature>
<evidence type="ECO:0000256" key="7">
    <source>
        <dbReference type="HAMAP-Rule" id="MF_01057"/>
    </source>
</evidence>
<gene>
    <name evidence="7 8" type="primary">trmB</name>
    <name evidence="8" type="ORF">H9L01_07520</name>
</gene>
<evidence type="ECO:0000256" key="2">
    <source>
        <dbReference type="ARBA" id="ARBA00003015"/>
    </source>
</evidence>
<evidence type="ECO:0000313" key="9">
    <source>
        <dbReference type="Proteomes" id="UP000515928"/>
    </source>
</evidence>
<comment type="catalytic activity">
    <reaction evidence="1 7">
        <text>guanosine(46) in tRNA + S-adenosyl-L-methionine = N(7)-methylguanosine(46) in tRNA + S-adenosyl-L-homocysteine</text>
        <dbReference type="Rhea" id="RHEA:42708"/>
        <dbReference type="Rhea" id="RHEA-COMP:10188"/>
        <dbReference type="Rhea" id="RHEA-COMP:10189"/>
        <dbReference type="ChEBI" id="CHEBI:57856"/>
        <dbReference type="ChEBI" id="CHEBI:59789"/>
        <dbReference type="ChEBI" id="CHEBI:74269"/>
        <dbReference type="ChEBI" id="CHEBI:74480"/>
        <dbReference type="EC" id="2.1.1.33"/>
    </reaction>
</comment>
<keyword evidence="3 7" id="KW-0489">Methyltransferase</keyword>
<dbReference type="RefSeq" id="WP_187533345.1">
    <property type="nucleotide sequence ID" value="NZ_CBCSHU010000018.1"/>
</dbReference>
<evidence type="ECO:0000256" key="4">
    <source>
        <dbReference type="ARBA" id="ARBA00022679"/>
    </source>
</evidence>
<dbReference type="SUPFAM" id="SSF53335">
    <property type="entry name" value="S-adenosyl-L-methionine-dependent methyltransferases"/>
    <property type="match status" value="1"/>
</dbReference>
<dbReference type="InterPro" id="IPR029063">
    <property type="entry name" value="SAM-dependent_MTases_sf"/>
</dbReference>
<dbReference type="GO" id="GO:0043527">
    <property type="term" value="C:tRNA methyltransferase complex"/>
    <property type="evidence" value="ECO:0007669"/>
    <property type="project" value="TreeGrafter"/>
</dbReference>
<name>A0A7G9RX88_9FIRM</name>
<keyword evidence="4 7" id="KW-0808">Transferase</keyword>
<reference evidence="8 9" key="1">
    <citation type="submission" date="2020-08" db="EMBL/GenBank/DDBJ databases">
        <title>Genome sequence of Erysipelothrix inopinata DSM 15511T.</title>
        <authorList>
            <person name="Hyun D.-W."/>
            <person name="Bae J.-W."/>
        </authorList>
    </citation>
    <scope>NUCLEOTIDE SEQUENCE [LARGE SCALE GENOMIC DNA]</scope>
    <source>
        <strain evidence="8 9">DSM 15511</strain>
    </source>
</reference>
<feature type="region of interest" description="Interaction with RNA" evidence="7">
    <location>
        <begin position="123"/>
        <end position="128"/>
    </location>
</feature>
<feature type="binding site" evidence="7">
    <location>
        <position position="121"/>
    </location>
    <ligand>
        <name>substrate</name>
    </ligand>
</feature>
<feature type="binding site" evidence="7">
    <location>
        <position position="95"/>
    </location>
    <ligand>
        <name>S-adenosyl-L-methionine</name>
        <dbReference type="ChEBI" id="CHEBI:59789"/>
    </ligand>
</feature>
<dbReference type="NCBIfam" id="NF001080">
    <property type="entry name" value="PRK00121.2-2"/>
    <property type="match status" value="1"/>
</dbReference>
<evidence type="ECO:0000256" key="3">
    <source>
        <dbReference type="ARBA" id="ARBA00022603"/>
    </source>
</evidence>